<dbReference type="OrthoDB" id="5596743at2759"/>
<protein>
    <submittedName>
        <fullName evidence="2">Uncharacterized protein</fullName>
    </submittedName>
</protein>
<dbReference type="GeneID" id="93583224"/>
<dbReference type="Proteomes" id="UP000283090">
    <property type="component" value="Unassembled WGS sequence"/>
</dbReference>
<evidence type="ECO:0000313" key="3">
    <source>
        <dbReference type="Proteomes" id="UP000283090"/>
    </source>
</evidence>
<accession>A0A437AFN0</accession>
<evidence type="ECO:0000313" key="2">
    <source>
        <dbReference type="EMBL" id="RVD89926.1"/>
    </source>
</evidence>
<dbReference type="EMBL" id="SAEB01000001">
    <property type="protein sequence ID" value="RVD89926.1"/>
    <property type="molecule type" value="Genomic_DNA"/>
</dbReference>
<dbReference type="VEuPathDB" id="FungiDB:DFL_000913"/>
<evidence type="ECO:0000256" key="1">
    <source>
        <dbReference type="SAM" id="SignalP"/>
    </source>
</evidence>
<dbReference type="RefSeq" id="XP_067495470.1">
    <property type="nucleotide sequence ID" value="XM_067638968.1"/>
</dbReference>
<dbReference type="AlphaFoldDB" id="A0A437AFN0"/>
<reference evidence="2 3" key="1">
    <citation type="submission" date="2019-01" db="EMBL/GenBank/DDBJ databases">
        <title>Intercellular communication is required for trap formation in the nematode-trapping fungus Duddingtonia flagrans.</title>
        <authorList>
            <person name="Youssar L."/>
            <person name="Wernet V."/>
            <person name="Hensel N."/>
            <person name="Hildebrandt H.-G."/>
            <person name="Fischer R."/>
        </authorList>
    </citation>
    <scope>NUCLEOTIDE SEQUENCE [LARGE SCALE GENOMIC DNA]</scope>
    <source>
        <strain evidence="2 3">CBS H-5679</strain>
    </source>
</reference>
<gene>
    <name evidence="2" type="ORF">DFL_000913</name>
</gene>
<comment type="caution">
    <text evidence="2">The sequence shown here is derived from an EMBL/GenBank/DDBJ whole genome shotgun (WGS) entry which is preliminary data.</text>
</comment>
<dbReference type="STRING" id="97331.A0A437AFN0"/>
<name>A0A437AFN0_ARTFL</name>
<feature type="chain" id="PRO_5019031226" evidence="1">
    <location>
        <begin position="18"/>
        <end position="359"/>
    </location>
</feature>
<sequence length="359" mass="38086">MKSVVFLVASTAASVSASVVLPRAACNADNCLRGVRATQRGDQGLNDCLSYWRTTYTPPVSTEYTTVTIPTTTTSTDGLTLTTTVPATLTTSTPTTLTETVPTTFTETITLNNFIQPLKRDCVVQHGNTIPTYASLCSGTIRYSSACSCIGVSTISTVTAPIPITTSTITETSTITLTTSITIETETSTTTDATLTLPSISKTTVTGGPTETVTAFALQIVSPPYYANQYLKTYEYLGPTAIGLRATPNQNEASVIYFHPNNGNKISIRTTYPPGILWGCSLRPPSQNGMAFRAEADTNPTWESWLCTIGADPGRAFTCNNIFGWNTFAVTSGGSLGFIENAAAVTPGWTVITLKAIPV</sequence>
<proteinExistence type="predicted"/>
<keyword evidence="3" id="KW-1185">Reference proteome</keyword>
<feature type="signal peptide" evidence="1">
    <location>
        <begin position="1"/>
        <end position="17"/>
    </location>
</feature>
<keyword evidence="1" id="KW-0732">Signal</keyword>
<organism evidence="2 3">
    <name type="scientific">Arthrobotrys flagrans</name>
    <name type="common">Nematode-trapping fungus</name>
    <name type="synonym">Trichothecium flagrans</name>
    <dbReference type="NCBI Taxonomy" id="97331"/>
    <lineage>
        <taxon>Eukaryota</taxon>
        <taxon>Fungi</taxon>
        <taxon>Dikarya</taxon>
        <taxon>Ascomycota</taxon>
        <taxon>Pezizomycotina</taxon>
        <taxon>Orbiliomycetes</taxon>
        <taxon>Orbiliales</taxon>
        <taxon>Orbiliaceae</taxon>
        <taxon>Arthrobotrys</taxon>
    </lineage>
</organism>